<dbReference type="InterPro" id="IPR036282">
    <property type="entry name" value="Glutathione-S-Trfase_C_sf"/>
</dbReference>
<dbReference type="CDD" id="cd03205">
    <property type="entry name" value="GST_C_6"/>
    <property type="match status" value="1"/>
</dbReference>
<dbReference type="CDD" id="cd03049">
    <property type="entry name" value="GST_N_3"/>
    <property type="match status" value="1"/>
</dbReference>
<evidence type="ECO:0000259" key="2">
    <source>
        <dbReference type="PROSITE" id="PS50405"/>
    </source>
</evidence>
<dbReference type="PROSITE" id="PS50405">
    <property type="entry name" value="GST_CTER"/>
    <property type="match status" value="1"/>
</dbReference>
<dbReference type="InterPro" id="IPR050983">
    <property type="entry name" value="GST_Omega/HSP26"/>
</dbReference>
<name>A0ABQ5ZI26_9HYPH</name>
<accession>A0ABQ5ZI26</accession>
<dbReference type="PANTHER" id="PTHR43968">
    <property type="match status" value="1"/>
</dbReference>
<dbReference type="Gene3D" id="1.20.1050.10">
    <property type="match status" value="1"/>
</dbReference>
<dbReference type="InterPro" id="IPR010987">
    <property type="entry name" value="Glutathione-S-Trfase_C-like"/>
</dbReference>
<dbReference type="Proteomes" id="UP001156702">
    <property type="component" value="Unassembled WGS sequence"/>
</dbReference>
<evidence type="ECO:0000259" key="1">
    <source>
        <dbReference type="PROSITE" id="PS50404"/>
    </source>
</evidence>
<protein>
    <submittedName>
        <fullName evidence="3">Glutathione S-transferase</fullName>
    </submittedName>
</protein>
<dbReference type="InterPro" id="IPR036249">
    <property type="entry name" value="Thioredoxin-like_sf"/>
</dbReference>
<dbReference type="SUPFAM" id="SSF52833">
    <property type="entry name" value="Thioredoxin-like"/>
    <property type="match status" value="1"/>
</dbReference>
<reference evidence="4" key="1">
    <citation type="journal article" date="2019" name="Int. J. Syst. Evol. Microbiol.">
        <title>The Global Catalogue of Microorganisms (GCM) 10K type strain sequencing project: providing services to taxonomists for standard genome sequencing and annotation.</title>
        <authorList>
            <consortium name="The Broad Institute Genomics Platform"/>
            <consortium name="The Broad Institute Genome Sequencing Center for Infectious Disease"/>
            <person name="Wu L."/>
            <person name="Ma J."/>
        </authorList>
    </citation>
    <scope>NUCLEOTIDE SEQUENCE [LARGE SCALE GENOMIC DNA]</scope>
    <source>
        <strain evidence="4">NBRC 102122</strain>
    </source>
</reference>
<feature type="domain" description="GST C-terminal" evidence="2">
    <location>
        <begin position="86"/>
        <end position="205"/>
    </location>
</feature>
<proteinExistence type="predicted"/>
<organism evidence="3 4">
    <name type="scientific">Shinella yambaruensis</name>
    <dbReference type="NCBI Taxonomy" id="415996"/>
    <lineage>
        <taxon>Bacteria</taxon>
        <taxon>Pseudomonadati</taxon>
        <taxon>Pseudomonadota</taxon>
        <taxon>Alphaproteobacteria</taxon>
        <taxon>Hyphomicrobiales</taxon>
        <taxon>Rhizobiaceae</taxon>
        <taxon>Shinella</taxon>
    </lineage>
</organism>
<dbReference type="RefSeq" id="WP_244767358.1">
    <property type="nucleotide sequence ID" value="NZ_BSOP01000013.1"/>
</dbReference>
<evidence type="ECO:0000313" key="4">
    <source>
        <dbReference type="Proteomes" id="UP001156702"/>
    </source>
</evidence>
<dbReference type="PANTHER" id="PTHR43968:SF6">
    <property type="entry name" value="GLUTATHIONE S-TRANSFERASE OMEGA"/>
    <property type="match status" value="1"/>
</dbReference>
<dbReference type="Pfam" id="PF13409">
    <property type="entry name" value="GST_N_2"/>
    <property type="match status" value="1"/>
</dbReference>
<feature type="domain" description="GST N-terminal" evidence="1">
    <location>
        <begin position="1"/>
        <end position="82"/>
    </location>
</feature>
<keyword evidence="4" id="KW-1185">Reference proteome</keyword>
<dbReference type="SUPFAM" id="SSF47616">
    <property type="entry name" value="GST C-terminal domain-like"/>
    <property type="match status" value="1"/>
</dbReference>
<dbReference type="EMBL" id="BSOP01000013">
    <property type="protein sequence ID" value="GLR50424.1"/>
    <property type="molecule type" value="Genomic_DNA"/>
</dbReference>
<dbReference type="Pfam" id="PF13410">
    <property type="entry name" value="GST_C_2"/>
    <property type="match status" value="1"/>
</dbReference>
<dbReference type="PROSITE" id="PS50404">
    <property type="entry name" value="GST_NTER"/>
    <property type="match status" value="1"/>
</dbReference>
<gene>
    <name evidence="3" type="ORF">GCM10007923_16300</name>
</gene>
<dbReference type="InterPro" id="IPR004045">
    <property type="entry name" value="Glutathione_S-Trfase_N"/>
</dbReference>
<evidence type="ECO:0000313" key="3">
    <source>
        <dbReference type="EMBL" id="GLR50424.1"/>
    </source>
</evidence>
<dbReference type="Gene3D" id="3.40.30.10">
    <property type="entry name" value="Glutaredoxin"/>
    <property type="match status" value="1"/>
</dbReference>
<sequence>MKLLYGGLSPFVRKVMIVAHEKGLADRLERVPAPVNPLQPPDLAIAVNPLGKIPALTLDDGTVLYGSTVVAEYLDALDGAPCFFPSGAAKWAALRRNALGDGILEAGQLVRIEGLRPGDKRWDEWKKVQLLKVMNGLDAAEKEAVDLATETLTIGEVALVCALGWFDVRLPDAAGWREGRPALAAWFETVSGKASVAATAPRVPA</sequence>
<comment type="caution">
    <text evidence="3">The sequence shown here is derived from an EMBL/GenBank/DDBJ whole genome shotgun (WGS) entry which is preliminary data.</text>
</comment>